<organism evidence="2 3">
    <name type="scientific">Polyporus arcularius HHB13444</name>
    <dbReference type="NCBI Taxonomy" id="1314778"/>
    <lineage>
        <taxon>Eukaryota</taxon>
        <taxon>Fungi</taxon>
        <taxon>Dikarya</taxon>
        <taxon>Basidiomycota</taxon>
        <taxon>Agaricomycotina</taxon>
        <taxon>Agaricomycetes</taxon>
        <taxon>Polyporales</taxon>
        <taxon>Polyporaceae</taxon>
        <taxon>Polyporus</taxon>
    </lineage>
</organism>
<reference evidence="2 3" key="1">
    <citation type="journal article" date="2019" name="Nat. Ecol. Evol.">
        <title>Megaphylogeny resolves global patterns of mushroom evolution.</title>
        <authorList>
            <person name="Varga T."/>
            <person name="Krizsan K."/>
            <person name="Foldi C."/>
            <person name="Dima B."/>
            <person name="Sanchez-Garcia M."/>
            <person name="Sanchez-Ramirez S."/>
            <person name="Szollosi G.J."/>
            <person name="Szarkandi J.G."/>
            <person name="Papp V."/>
            <person name="Albert L."/>
            <person name="Andreopoulos W."/>
            <person name="Angelini C."/>
            <person name="Antonin V."/>
            <person name="Barry K.W."/>
            <person name="Bougher N.L."/>
            <person name="Buchanan P."/>
            <person name="Buyck B."/>
            <person name="Bense V."/>
            <person name="Catcheside P."/>
            <person name="Chovatia M."/>
            <person name="Cooper J."/>
            <person name="Damon W."/>
            <person name="Desjardin D."/>
            <person name="Finy P."/>
            <person name="Geml J."/>
            <person name="Haridas S."/>
            <person name="Hughes K."/>
            <person name="Justo A."/>
            <person name="Karasinski D."/>
            <person name="Kautmanova I."/>
            <person name="Kiss B."/>
            <person name="Kocsube S."/>
            <person name="Kotiranta H."/>
            <person name="LaButti K.M."/>
            <person name="Lechner B.E."/>
            <person name="Liimatainen K."/>
            <person name="Lipzen A."/>
            <person name="Lukacs Z."/>
            <person name="Mihaltcheva S."/>
            <person name="Morgado L.N."/>
            <person name="Niskanen T."/>
            <person name="Noordeloos M.E."/>
            <person name="Ohm R.A."/>
            <person name="Ortiz-Santana B."/>
            <person name="Ovrebo C."/>
            <person name="Racz N."/>
            <person name="Riley R."/>
            <person name="Savchenko A."/>
            <person name="Shiryaev A."/>
            <person name="Soop K."/>
            <person name="Spirin V."/>
            <person name="Szebenyi C."/>
            <person name="Tomsovsky M."/>
            <person name="Tulloss R.E."/>
            <person name="Uehling J."/>
            <person name="Grigoriev I.V."/>
            <person name="Vagvolgyi C."/>
            <person name="Papp T."/>
            <person name="Martin F.M."/>
            <person name="Miettinen O."/>
            <person name="Hibbett D.S."/>
            <person name="Nagy L.G."/>
        </authorList>
    </citation>
    <scope>NUCLEOTIDE SEQUENCE [LARGE SCALE GENOMIC DNA]</scope>
    <source>
        <strain evidence="2 3">HHB13444</strain>
    </source>
</reference>
<feature type="region of interest" description="Disordered" evidence="1">
    <location>
        <begin position="1"/>
        <end position="20"/>
    </location>
</feature>
<evidence type="ECO:0008006" key="4">
    <source>
        <dbReference type="Google" id="ProtNLM"/>
    </source>
</evidence>
<keyword evidence="3" id="KW-1185">Reference proteome</keyword>
<accession>A0A5C3P5M1</accession>
<evidence type="ECO:0000313" key="3">
    <source>
        <dbReference type="Proteomes" id="UP000308197"/>
    </source>
</evidence>
<gene>
    <name evidence="2" type="ORF">K466DRAFT_656321</name>
</gene>
<dbReference type="Proteomes" id="UP000308197">
    <property type="component" value="Unassembled WGS sequence"/>
</dbReference>
<sequence>MSTFCLHSTPSAPASPPTSGWPSLLLDPDGPYGAIARKVDALLECSANMTDETLLCRAREHLLLLDLDQYASYNRPDCFDEIIRARLSVPSKFSVKRLFDTMLRITDELQMSSAKRYVSAAICACASDDVSGDEVPPGVRSHAQVARLSYLAVVWIAYSLWPFVANTGTRMPERETVHDVDWITTQVMLRDNFTCCLSGLIDFEVTVDARRKGCDALRTGLTPVHIFEAVDESLKTKTESLALTAELFQRIYECPPIITDEIQVNVPQNSYLAQPLAHYALSSFHTCLRPTEVPNRYCHIVYEAVSTLEGETFIDFKDHTQHELATRFWPSEFSQWAQDAQPDRSIRGVPLPDATLLRGRAAMTMILHESGIIHEFDSLRYEEEEEVPQADGDSLMLHLQKLGYNGSWSVDPRTL</sequence>
<evidence type="ECO:0000256" key="1">
    <source>
        <dbReference type="SAM" id="MobiDB-lite"/>
    </source>
</evidence>
<dbReference type="EMBL" id="ML211654">
    <property type="protein sequence ID" value="TFK81103.1"/>
    <property type="molecule type" value="Genomic_DNA"/>
</dbReference>
<dbReference type="InParanoid" id="A0A5C3P5M1"/>
<proteinExistence type="predicted"/>
<dbReference type="AlphaFoldDB" id="A0A5C3P5M1"/>
<name>A0A5C3P5M1_9APHY</name>
<evidence type="ECO:0000313" key="2">
    <source>
        <dbReference type="EMBL" id="TFK81103.1"/>
    </source>
</evidence>
<protein>
    <recommendedName>
        <fullName evidence="4">HNH nuclease domain-containing protein</fullName>
    </recommendedName>
</protein>